<name>A0A1H0KD28_9HYPH</name>
<feature type="coiled-coil region" evidence="1">
    <location>
        <begin position="15"/>
        <end position="42"/>
    </location>
</feature>
<keyword evidence="1" id="KW-0175">Coiled coil</keyword>
<keyword evidence="3" id="KW-1185">Reference proteome</keyword>
<protein>
    <submittedName>
        <fullName evidence="2">Uncharacterized protein</fullName>
    </submittedName>
</protein>
<gene>
    <name evidence="2" type="ORF">SAMN05216360_12621</name>
</gene>
<organism evidence="2 3">
    <name type="scientific">Methylobacterium phyllostachyos</name>
    <dbReference type="NCBI Taxonomy" id="582672"/>
    <lineage>
        <taxon>Bacteria</taxon>
        <taxon>Pseudomonadati</taxon>
        <taxon>Pseudomonadota</taxon>
        <taxon>Alphaproteobacteria</taxon>
        <taxon>Hyphomicrobiales</taxon>
        <taxon>Methylobacteriaceae</taxon>
        <taxon>Methylobacterium</taxon>
    </lineage>
</organism>
<dbReference type="AlphaFoldDB" id="A0A1H0KD28"/>
<dbReference type="STRING" id="582672.SAMN05216360_12621"/>
<evidence type="ECO:0000313" key="2">
    <source>
        <dbReference type="EMBL" id="SDO53848.1"/>
    </source>
</evidence>
<evidence type="ECO:0000256" key="1">
    <source>
        <dbReference type="SAM" id="Coils"/>
    </source>
</evidence>
<evidence type="ECO:0000313" key="3">
    <source>
        <dbReference type="Proteomes" id="UP000198704"/>
    </source>
</evidence>
<accession>A0A1H0KD28</accession>
<dbReference type="EMBL" id="FNHS01000026">
    <property type="protein sequence ID" value="SDO53848.1"/>
    <property type="molecule type" value="Genomic_DNA"/>
</dbReference>
<dbReference type="Proteomes" id="UP000198704">
    <property type="component" value="Unassembled WGS sequence"/>
</dbReference>
<proteinExistence type="predicted"/>
<sequence>MGAVIGTERFLGEDVETLRTELAETQARLKEAQGELARLVRLAEADLQRRRPGEQSSVVAASVRRPSAKDVAARIARLVELYREAAAAAPDGAPVVGQDTMLRWLESSGLFDREFYLKCNDDVAGAGADPTQHYFNHGYAEARPPCAL</sequence>
<reference evidence="3" key="1">
    <citation type="submission" date="2016-10" db="EMBL/GenBank/DDBJ databases">
        <authorList>
            <person name="Varghese N."/>
            <person name="Submissions S."/>
        </authorList>
    </citation>
    <scope>NUCLEOTIDE SEQUENCE [LARGE SCALE GENOMIC DNA]</scope>
    <source>
        <strain evidence="3">BL47</strain>
    </source>
</reference>